<evidence type="ECO:0000313" key="2">
    <source>
        <dbReference type="Proteomes" id="UP001207468"/>
    </source>
</evidence>
<keyword evidence="2" id="KW-1185">Reference proteome</keyword>
<comment type="caution">
    <text evidence="1">The sequence shown here is derived from an EMBL/GenBank/DDBJ whole genome shotgun (WGS) entry which is preliminary data.</text>
</comment>
<evidence type="ECO:0000313" key="1">
    <source>
        <dbReference type="EMBL" id="KAI9508451.1"/>
    </source>
</evidence>
<protein>
    <submittedName>
        <fullName evidence="1">Uncharacterized protein</fullName>
    </submittedName>
</protein>
<sequence length="369" mass="39842">MRTSIPEFTCETDGWMPLSTTIATMHCIRNINIRPVLRTQLLARSVPQAHLVPLATLRSHHSPIIRSTNAFQQHRAVASHVSGRPASQTISQAAVNVREEVGNSTTDWAKVIAGKDIRADDSVKPSRETFLGITSAVAYSVPTPYVVFGLLGGIPYLLASSTTIYLAHQAGLAASGVLTSLDPGVALTFLDRALNIQVTYGAVMLSFLGALHWGMEFAGFGGHKGYSRLALGAAPVIYAWPTLALDPTMALIAQWVGFTALWYADLRATIGGWAPKWYSQYRFYLSLLVGTCIIGTLASTSYWGPVAGHGLLSHDLELIRSQRKKTRPESQGTVAGVVEAVSTGKAGDAYVMVRKRQDKGEDTDKESSQ</sequence>
<accession>A0ACC0U9Z0</accession>
<dbReference type="EMBL" id="JAGFNK010000090">
    <property type="protein sequence ID" value="KAI9508451.1"/>
    <property type="molecule type" value="Genomic_DNA"/>
</dbReference>
<gene>
    <name evidence="1" type="ORF">F5148DRAFT_1196222</name>
</gene>
<organism evidence="1 2">
    <name type="scientific">Russula earlei</name>
    <dbReference type="NCBI Taxonomy" id="71964"/>
    <lineage>
        <taxon>Eukaryota</taxon>
        <taxon>Fungi</taxon>
        <taxon>Dikarya</taxon>
        <taxon>Basidiomycota</taxon>
        <taxon>Agaricomycotina</taxon>
        <taxon>Agaricomycetes</taxon>
        <taxon>Russulales</taxon>
        <taxon>Russulaceae</taxon>
        <taxon>Russula</taxon>
    </lineage>
</organism>
<proteinExistence type="predicted"/>
<reference evidence="1" key="1">
    <citation type="submission" date="2021-03" db="EMBL/GenBank/DDBJ databases">
        <title>Evolutionary priming and transition to the ectomycorrhizal habit in an iconic lineage of mushroom-forming fungi: is preadaptation a requirement?</title>
        <authorList>
            <consortium name="DOE Joint Genome Institute"/>
            <person name="Looney B.P."/>
            <person name="Miyauchi S."/>
            <person name="Morin E."/>
            <person name="Drula E."/>
            <person name="Courty P.E."/>
            <person name="Chicoki N."/>
            <person name="Fauchery L."/>
            <person name="Kohler A."/>
            <person name="Kuo A."/>
            <person name="LaButti K."/>
            <person name="Pangilinan J."/>
            <person name="Lipzen A."/>
            <person name="Riley R."/>
            <person name="Andreopoulos W."/>
            <person name="He G."/>
            <person name="Johnson J."/>
            <person name="Barry K.W."/>
            <person name="Grigoriev I.V."/>
            <person name="Nagy L."/>
            <person name="Hibbett D."/>
            <person name="Henrissat B."/>
            <person name="Matheny P.B."/>
            <person name="Labbe J."/>
            <person name="Martin A.F."/>
        </authorList>
    </citation>
    <scope>NUCLEOTIDE SEQUENCE</scope>
    <source>
        <strain evidence="1">BPL698</strain>
    </source>
</reference>
<dbReference type="Proteomes" id="UP001207468">
    <property type="component" value="Unassembled WGS sequence"/>
</dbReference>
<name>A0ACC0U9Z0_9AGAM</name>